<protein>
    <recommendedName>
        <fullName evidence="3">Hpr(Ser) kinase/phosphatase</fullName>
    </recommendedName>
</protein>
<proteinExistence type="predicted"/>
<gene>
    <name evidence="1" type="ORF">EDD34_0948</name>
</gene>
<sequence length="339" mass="35889">MDHLTLDTRVGHCDLLAPPAVLRILTDYLSPLVAARVHAPLLTVEARVAPGAGGAVRPRATALGPRLSHPTHRYTAWQTDGDVTLLPATDDHIVRVHGTTVTVEADNAMIAARVTLRVVRQFILRGAEARGGLHAHAAVLVSDSGGVLVAGRSGAGKTTVMTSLVERHGWAPVANDRAVLLPDPAGWLAVGVPLAWRYTPEGAQGSERLRSALRGAPPLRRGDGLVDGKMEFTPHEASTYLGRRLAAAALVSRIVILERAEHGAMDHNEGLASILGFGTDDPFVEDWLALRDTLGFTPPRQVAGAWCALGAAIPVEVHTWTDPTELAGIADVVGARVTR</sequence>
<dbReference type="Gene3D" id="3.40.50.300">
    <property type="entry name" value="P-loop containing nucleotide triphosphate hydrolases"/>
    <property type="match status" value="1"/>
</dbReference>
<dbReference type="SUPFAM" id="SSF53795">
    <property type="entry name" value="PEP carboxykinase-like"/>
    <property type="match status" value="1"/>
</dbReference>
<evidence type="ECO:0000313" key="1">
    <source>
        <dbReference type="EMBL" id="RPF20359.1"/>
    </source>
</evidence>
<comment type="caution">
    <text evidence="1">The sequence shown here is derived from an EMBL/GenBank/DDBJ whole genome shotgun (WGS) entry which is preliminary data.</text>
</comment>
<evidence type="ECO:0000313" key="2">
    <source>
        <dbReference type="Proteomes" id="UP000280501"/>
    </source>
</evidence>
<keyword evidence="2" id="KW-1185">Reference proteome</keyword>
<reference evidence="1 2" key="1">
    <citation type="submission" date="2018-11" db="EMBL/GenBank/DDBJ databases">
        <title>Sequencing the genomes of 1000 actinobacteria strains.</title>
        <authorList>
            <person name="Klenk H.-P."/>
        </authorList>
    </citation>
    <scope>NUCLEOTIDE SEQUENCE [LARGE SCALE GENOMIC DNA]</scope>
    <source>
        <strain evidence="1 2">DSM 15700</strain>
    </source>
</reference>
<dbReference type="Proteomes" id="UP000280501">
    <property type="component" value="Unassembled WGS sequence"/>
</dbReference>
<name>A0A3N4YGX7_9MICO</name>
<organism evidence="1 2">
    <name type="scientific">Myceligenerans xiligouense</name>
    <dbReference type="NCBI Taxonomy" id="253184"/>
    <lineage>
        <taxon>Bacteria</taxon>
        <taxon>Bacillati</taxon>
        <taxon>Actinomycetota</taxon>
        <taxon>Actinomycetes</taxon>
        <taxon>Micrococcales</taxon>
        <taxon>Promicromonosporaceae</taxon>
        <taxon>Myceligenerans</taxon>
    </lineage>
</organism>
<dbReference type="EMBL" id="RKQZ01000001">
    <property type="protein sequence ID" value="RPF20359.1"/>
    <property type="molecule type" value="Genomic_DNA"/>
</dbReference>
<dbReference type="InterPro" id="IPR027417">
    <property type="entry name" value="P-loop_NTPase"/>
</dbReference>
<evidence type="ECO:0008006" key="3">
    <source>
        <dbReference type="Google" id="ProtNLM"/>
    </source>
</evidence>
<dbReference type="OrthoDB" id="134985at2"/>
<accession>A0A3N4YGX7</accession>
<dbReference type="AlphaFoldDB" id="A0A3N4YGX7"/>